<reference evidence="16 17" key="1">
    <citation type="submission" date="2016-12" db="EMBL/GenBank/DDBJ databases">
        <title>Draft genome sequences of strains Salinicola socius SMB35, Salinicola sp. MH3R3-1 and Chromohalobacter sp. SMB17 from the Verkhnekamsk potash mining region of Russia.</title>
        <authorList>
            <person name="Mavrodi D.V."/>
            <person name="Olsson B.E."/>
            <person name="Korsakova E.S."/>
            <person name="Pyankova A."/>
            <person name="Mavrodi O.V."/>
            <person name="Plotnikova E.G."/>
        </authorList>
    </citation>
    <scope>NUCLEOTIDE SEQUENCE [LARGE SCALE GENOMIC DNA]</scope>
    <source>
        <strain evidence="16 17">SMB35</strain>
    </source>
</reference>
<evidence type="ECO:0000256" key="12">
    <source>
        <dbReference type="ARBA" id="ARBA00025337"/>
    </source>
</evidence>
<dbReference type="SUPFAM" id="SSF52540">
    <property type="entry name" value="P-loop containing nucleoside triphosphate hydrolases"/>
    <property type="match status" value="1"/>
</dbReference>
<evidence type="ECO:0000256" key="9">
    <source>
        <dbReference type="ARBA" id="ARBA00023134"/>
    </source>
</evidence>
<keyword evidence="9" id="KW-0342">GTP-binding</keyword>
<dbReference type="GO" id="GO:0005886">
    <property type="term" value="C:plasma membrane"/>
    <property type="evidence" value="ECO:0007669"/>
    <property type="project" value="UniProtKB-SubCell"/>
</dbReference>
<comment type="subcellular location">
    <subcellularLocation>
        <location evidence="1">Cell membrane</location>
        <topology evidence="1">Peripheral membrane protein</topology>
        <orientation evidence="1">Cytoplasmic side</orientation>
    </subcellularLocation>
</comment>
<dbReference type="GO" id="GO:0003924">
    <property type="term" value="F:GTPase activity"/>
    <property type="evidence" value="ECO:0007669"/>
    <property type="project" value="UniProtKB-UniRule"/>
</dbReference>
<keyword evidence="8" id="KW-0653">Protein transport</keyword>
<dbReference type="GO" id="GO:0005047">
    <property type="term" value="F:signal recognition particle binding"/>
    <property type="evidence" value="ECO:0007669"/>
    <property type="project" value="TreeGrafter"/>
</dbReference>
<dbReference type="FunFam" id="3.40.50.300:FF:000695">
    <property type="entry name" value="Flagellar biosynthesis regulator FlhF"/>
    <property type="match status" value="1"/>
</dbReference>
<dbReference type="PANTHER" id="PTHR43134">
    <property type="entry name" value="SIGNAL RECOGNITION PARTICLE RECEPTOR SUBUNIT ALPHA"/>
    <property type="match status" value="1"/>
</dbReference>
<dbReference type="InterPro" id="IPR047040">
    <property type="entry name" value="FlhF__GTPase_dom"/>
</dbReference>
<keyword evidence="16" id="KW-0282">Flagellum</keyword>
<dbReference type="OrthoDB" id="9778554at2"/>
<dbReference type="GO" id="GO:0005525">
    <property type="term" value="F:GTP binding"/>
    <property type="evidence" value="ECO:0007669"/>
    <property type="project" value="UniProtKB-UniRule"/>
</dbReference>
<evidence type="ECO:0000256" key="8">
    <source>
        <dbReference type="ARBA" id="ARBA00022927"/>
    </source>
</evidence>
<keyword evidence="16" id="KW-0969">Cilium</keyword>
<evidence type="ECO:0000256" key="10">
    <source>
        <dbReference type="ARBA" id="ARBA00023136"/>
    </source>
</evidence>
<feature type="domain" description="AAA+ ATPase" evidence="14">
    <location>
        <begin position="172"/>
        <end position="355"/>
    </location>
</feature>
<dbReference type="GO" id="GO:0044781">
    <property type="term" value="P:bacterial-type flagellum organization"/>
    <property type="evidence" value="ECO:0007669"/>
    <property type="project" value="UniProtKB-UniRule"/>
</dbReference>
<dbReference type="PANTHER" id="PTHR43134:SF3">
    <property type="entry name" value="FLAGELLAR BIOSYNTHESIS PROTEIN FLHF"/>
    <property type="match status" value="1"/>
</dbReference>
<evidence type="ECO:0000256" key="13">
    <source>
        <dbReference type="NCBIfam" id="TIGR03499"/>
    </source>
</evidence>
<dbReference type="InterPro" id="IPR003593">
    <property type="entry name" value="AAA+_ATPase"/>
</dbReference>
<name>A0A1Q8SPW4_9GAMM</name>
<dbReference type="NCBIfam" id="TIGR03499">
    <property type="entry name" value="FlhF"/>
    <property type="match status" value="1"/>
</dbReference>
<dbReference type="InterPro" id="IPR000897">
    <property type="entry name" value="SRP54_GTPase_dom"/>
</dbReference>
<dbReference type="Pfam" id="PF00448">
    <property type="entry name" value="SRP54"/>
    <property type="match status" value="1"/>
</dbReference>
<dbReference type="SMART" id="SM00382">
    <property type="entry name" value="AAA"/>
    <property type="match status" value="1"/>
</dbReference>
<dbReference type="InterPro" id="IPR027417">
    <property type="entry name" value="P-loop_NTPase"/>
</dbReference>
<evidence type="ECO:0000256" key="2">
    <source>
        <dbReference type="ARBA" id="ARBA00008531"/>
    </source>
</evidence>
<evidence type="ECO:0000313" key="17">
    <source>
        <dbReference type="Proteomes" id="UP000186878"/>
    </source>
</evidence>
<evidence type="ECO:0000259" key="15">
    <source>
        <dbReference type="SMART" id="SM00962"/>
    </source>
</evidence>
<keyword evidence="17" id="KW-1185">Reference proteome</keyword>
<comment type="function">
    <text evidence="12">Necessary for flagellar biosynthesis. May be involved in translocation of the flagellum.</text>
</comment>
<protein>
    <recommendedName>
        <fullName evidence="3 13">Flagellar biosynthesis protein FlhF</fullName>
    </recommendedName>
</protein>
<sequence length="753" mass="81682">MGVQRFVASNSREAMRQVRSALGDQVLILSNRSVEGGVEIIAMPEQEHEQALSSVDGPAEDVAPAEAPMATVTDPTVETLQALNRQLLDDVRAMLREGVASSQASTPSLATILRQRLIQAGFSAALADEIIQDSPDELRDEPAESPAVTAWLVRQLSSRLSLLEDEEALFADGGVFALVGPTGVGKTTTTAKLASRYVMRHGPKDVALVTTDSYRIGAAEQLRIYARLLGTEVHALEQNGDLGDLLTRLTQPRRALLSRSAGKKLTVIDTVGMSQRDQRLVGEISRLGSGPAPARRVLVLNAASHGDTLAQVIDAWQQASLEAGEPLWGCILTKLDEAARLGNVLDVVIRHRLKLCYVSRGQRVPEDLERVDATSLLNEALALAGESPFVSDAAARTLPPQQARQQAISRGVLRQSDALAATLDTLKQHNLGMTLLEQAWHRTRLPTASGGDEFSRLMAGVTQQSLLSAADTPHALYWSKAVSVSGADQAMPLVSLDHQGMPQPLTWPRHRLPAGSGEQFRWAEKLGAGWHLMTQLPTVADLERIDAAGRGWLAAVTGARRIRHDGEWLALSQAMALGETLEPRPLRHQGRAASLHLTRLETSISQRRRDSHGLPVVAWYGEIRDADEGRRLARRFWLSSSHPGLDIASRLPQAVIAEALPGLTRQADQLLQARGLVEDREQRWQLASTLSALALRLSAEEANWAMDVRARLSGIAQRRCGRRPRALLEALMDTLSAHDALAGLASSDRALAA</sequence>
<evidence type="ECO:0000259" key="14">
    <source>
        <dbReference type="SMART" id="SM00382"/>
    </source>
</evidence>
<evidence type="ECO:0000313" key="16">
    <source>
        <dbReference type="EMBL" id="OLO03465.1"/>
    </source>
</evidence>
<dbReference type="EMBL" id="MSDO01000021">
    <property type="protein sequence ID" value="OLO03465.1"/>
    <property type="molecule type" value="Genomic_DNA"/>
</dbReference>
<evidence type="ECO:0000256" key="6">
    <source>
        <dbReference type="ARBA" id="ARBA00022741"/>
    </source>
</evidence>
<dbReference type="GO" id="GO:0015031">
    <property type="term" value="P:protein transport"/>
    <property type="evidence" value="ECO:0007669"/>
    <property type="project" value="UniProtKB-KW"/>
</dbReference>
<evidence type="ECO:0000256" key="11">
    <source>
        <dbReference type="ARBA" id="ARBA00023225"/>
    </source>
</evidence>
<dbReference type="Proteomes" id="UP000186878">
    <property type="component" value="Unassembled WGS sequence"/>
</dbReference>
<comment type="similarity">
    <text evidence="2">Belongs to the GTP-binding SRP family.</text>
</comment>
<proteinExistence type="inferred from homology"/>
<evidence type="ECO:0000256" key="7">
    <source>
        <dbReference type="ARBA" id="ARBA00022795"/>
    </source>
</evidence>
<dbReference type="STRING" id="404433.BTW07_14060"/>
<dbReference type="RefSeq" id="WP_075570810.1">
    <property type="nucleotide sequence ID" value="NZ_MSDO01000021.1"/>
</dbReference>
<gene>
    <name evidence="16" type="ORF">BTW07_14060</name>
</gene>
<evidence type="ECO:0000256" key="1">
    <source>
        <dbReference type="ARBA" id="ARBA00004413"/>
    </source>
</evidence>
<comment type="caution">
    <text evidence="16">The sequence shown here is derived from an EMBL/GenBank/DDBJ whole genome shotgun (WGS) entry which is preliminary data.</text>
</comment>
<dbReference type="InterPro" id="IPR020006">
    <property type="entry name" value="FlhF"/>
</dbReference>
<evidence type="ECO:0000256" key="4">
    <source>
        <dbReference type="ARBA" id="ARBA00022448"/>
    </source>
</evidence>
<evidence type="ECO:0000256" key="5">
    <source>
        <dbReference type="ARBA" id="ARBA00022475"/>
    </source>
</evidence>
<keyword evidence="4" id="KW-0813">Transport</keyword>
<keyword evidence="11" id="KW-1006">Bacterial flagellum protein export</keyword>
<keyword evidence="6" id="KW-0547">Nucleotide-binding</keyword>
<keyword evidence="5" id="KW-1003">Cell membrane</keyword>
<dbReference type="SMART" id="SM00962">
    <property type="entry name" value="SRP54"/>
    <property type="match status" value="1"/>
</dbReference>
<keyword evidence="7" id="KW-1005">Bacterial flagellum biogenesis</keyword>
<keyword evidence="10" id="KW-0472">Membrane</keyword>
<dbReference type="AlphaFoldDB" id="A0A1Q8SPW4"/>
<keyword evidence="16" id="KW-0966">Cell projection</keyword>
<dbReference type="Gene3D" id="3.40.50.300">
    <property type="entry name" value="P-loop containing nucleotide triphosphate hydrolases"/>
    <property type="match status" value="1"/>
</dbReference>
<accession>A0A1Q8SPW4</accession>
<organism evidence="16 17">
    <name type="scientific">Salinicola socius</name>
    <dbReference type="NCBI Taxonomy" id="404433"/>
    <lineage>
        <taxon>Bacteria</taxon>
        <taxon>Pseudomonadati</taxon>
        <taxon>Pseudomonadota</taxon>
        <taxon>Gammaproteobacteria</taxon>
        <taxon>Oceanospirillales</taxon>
        <taxon>Halomonadaceae</taxon>
        <taxon>Salinicola</taxon>
    </lineage>
</organism>
<evidence type="ECO:0000256" key="3">
    <source>
        <dbReference type="ARBA" id="ARBA00014919"/>
    </source>
</evidence>
<dbReference type="CDD" id="cd17873">
    <property type="entry name" value="FlhF"/>
    <property type="match status" value="1"/>
</dbReference>
<dbReference type="GO" id="GO:0006614">
    <property type="term" value="P:SRP-dependent cotranslational protein targeting to membrane"/>
    <property type="evidence" value="ECO:0007669"/>
    <property type="project" value="UniProtKB-UniRule"/>
</dbReference>
<feature type="domain" description="SRP54-type proteins GTP-binding" evidence="15">
    <location>
        <begin position="173"/>
        <end position="382"/>
    </location>
</feature>